<dbReference type="AlphaFoldDB" id="X1PD35"/>
<accession>X1PD35</accession>
<sequence>AMDSKKVGKKYKYIDHLSDIGIEFYGKKLEELFENAAVGMFSIMCDLELVKPQEKRNIKISQKDSCYEDLLVLWLERLLYLYEVDDVLFSEFKVGGVHKKGRNLALTAEISGEKIDLNKHKIKIAVKAPTYHMLEIKRDDRYCDWKGRIIFDV</sequence>
<evidence type="ECO:0000256" key="2">
    <source>
        <dbReference type="ARBA" id="ARBA00022694"/>
    </source>
</evidence>
<reference evidence="6" key="1">
    <citation type="journal article" date="2014" name="Front. Microbiol.">
        <title>High frequency of phylogenetically diverse reductive dehalogenase-homologous genes in deep subseafloor sedimentary metagenomes.</title>
        <authorList>
            <person name="Kawai M."/>
            <person name="Futagami T."/>
            <person name="Toyoda A."/>
            <person name="Takaki Y."/>
            <person name="Nishi S."/>
            <person name="Hori S."/>
            <person name="Arai W."/>
            <person name="Tsubouchi T."/>
            <person name="Morono Y."/>
            <person name="Uchiyama I."/>
            <person name="Ito T."/>
            <person name="Fujiyama A."/>
            <person name="Inagaki F."/>
            <person name="Takami H."/>
        </authorList>
    </citation>
    <scope>NUCLEOTIDE SEQUENCE</scope>
    <source>
        <strain evidence="6">Expedition CK06-06</strain>
    </source>
</reference>
<gene>
    <name evidence="6" type="ORF">S06H3_26417</name>
</gene>
<protein>
    <recommendedName>
        <fullName evidence="5">Archease domain-containing protein</fullName>
    </recommendedName>
</protein>
<dbReference type="Pfam" id="PF01951">
    <property type="entry name" value="Archease"/>
    <property type="match status" value="1"/>
</dbReference>
<comment type="caution">
    <text evidence="6">The sequence shown here is derived from an EMBL/GenBank/DDBJ whole genome shotgun (WGS) entry which is preliminary data.</text>
</comment>
<dbReference type="InterPro" id="IPR023572">
    <property type="entry name" value="Archease_dom"/>
</dbReference>
<dbReference type="GO" id="GO:0008033">
    <property type="term" value="P:tRNA processing"/>
    <property type="evidence" value="ECO:0007669"/>
    <property type="project" value="UniProtKB-KW"/>
</dbReference>
<feature type="non-terminal residue" evidence="6">
    <location>
        <position position="1"/>
    </location>
</feature>
<dbReference type="Gene3D" id="3.55.10.10">
    <property type="entry name" value="Archease domain"/>
    <property type="match status" value="1"/>
</dbReference>
<dbReference type="InterPro" id="IPR002804">
    <property type="entry name" value="Archease"/>
</dbReference>
<comment type="similarity">
    <text evidence="1">Belongs to the archease family.</text>
</comment>
<feature type="domain" description="Archease" evidence="5">
    <location>
        <begin position="11"/>
        <end position="153"/>
    </location>
</feature>
<dbReference type="InterPro" id="IPR036820">
    <property type="entry name" value="Archease_dom_sf"/>
</dbReference>
<dbReference type="PANTHER" id="PTHR12682:SF11">
    <property type="entry name" value="PROTEIN ARCHEASE"/>
    <property type="match status" value="1"/>
</dbReference>
<dbReference type="EMBL" id="BARV01015269">
    <property type="protein sequence ID" value="GAI28814.1"/>
    <property type="molecule type" value="Genomic_DNA"/>
</dbReference>
<dbReference type="SUPFAM" id="SSF69819">
    <property type="entry name" value="MTH1598-like"/>
    <property type="match status" value="1"/>
</dbReference>
<evidence type="ECO:0000259" key="5">
    <source>
        <dbReference type="Pfam" id="PF01951"/>
    </source>
</evidence>
<evidence type="ECO:0000256" key="4">
    <source>
        <dbReference type="ARBA" id="ARBA00022837"/>
    </source>
</evidence>
<name>X1PD35_9ZZZZ</name>
<dbReference type="PANTHER" id="PTHR12682">
    <property type="entry name" value="ARCHEASE"/>
    <property type="match status" value="1"/>
</dbReference>
<keyword evidence="3" id="KW-0479">Metal-binding</keyword>
<evidence type="ECO:0000313" key="6">
    <source>
        <dbReference type="EMBL" id="GAI28814.1"/>
    </source>
</evidence>
<evidence type="ECO:0000256" key="3">
    <source>
        <dbReference type="ARBA" id="ARBA00022723"/>
    </source>
</evidence>
<proteinExistence type="inferred from homology"/>
<dbReference type="NCBIfam" id="NF001617">
    <property type="entry name" value="PRK00407.1"/>
    <property type="match status" value="1"/>
</dbReference>
<evidence type="ECO:0000256" key="1">
    <source>
        <dbReference type="ARBA" id="ARBA00007963"/>
    </source>
</evidence>
<organism evidence="6">
    <name type="scientific">marine sediment metagenome</name>
    <dbReference type="NCBI Taxonomy" id="412755"/>
    <lineage>
        <taxon>unclassified sequences</taxon>
        <taxon>metagenomes</taxon>
        <taxon>ecological metagenomes</taxon>
    </lineage>
</organism>
<keyword evidence="2" id="KW-0819">tRNA processing</keyword>
<dbReference type="GO" id="GO:0046872">
    <property type="term" value="F:metal ion binding"/>
    <property type="evidence" value="ECO:0007669"/>
    <property type="project" value="UniProtKB-KW"/>
</dbReference>
<keyword evidence="4" id="KW-0106">Calcium</keyword>